<organism evidence="3 4">
    <name type="scientific">Kiritimatiella glycovorans</name>
    <dbReference type="NCBI Taxonomy" id="1307763"/>
    <lineage>
        <taxon>Bacteria</taxon>
        <taxon>Pseudomonadati</taxon>
        <taxon>Kiritimatiellota</taxon>
        <taxon>Kiritimatiellia</taxon>
        <taxon>Kiritimatiellales</taxon>
        <taxon>Kiritimatiellaceae</taxon>
        <taxon>Kiritimatiella</taxon>
    </lineage>
</organism>
<evidence type="ECO:0000313" key="3">
    <source>
        <dbReference type="EMBL" id="AKJ65612.1"/>
    </source>
</evidence>
<dbReference type="SUPFAM" id="SSF63829">
    <property type="entry name" value="Calcium-dependent phosphotriesterase"/>
    <property type="match status" value="1"/>
</dbReference>
<feature type="transmembrane region" description="Helical" evidence="1">
    <location>
        <begin position="319"/>
        <end position="335"/>
    </location>
</feature>
<sequence precursor="true">MKGHGLTRVLTVALLLAVAATSMAETWTTYTLPDNAGLFNTWALGHTTSGQFIYGDHGNLYVQDAFGGSSYTEYDNSPVAGTDPAFITTYDADTAVLGKGGWGASALVSFDPSDTGTAFSSGSFTLQGYRGVFHDETSMYIAGANGNEYTNGFGGFSNNLMYVALDGSTSKVIINDYSQYSCGFTKDSLGNLYVGDNDDGRVYKFTAAQISGAISGDALEITDGELICDFGLGGDIGSLAVDADGVLWGAGWGHTGLKCYDQDSESFYTWTPGYDTTAYLADTFSYGGSNYVGFASADGSDPGVDVMYGFAEVGAVPEPATMLLLLPGMGGILALRRRRFARARRVMAGHSATSGLVPATAGITERPRVEATAWMERMDRFVRKMHTVDPLGMDRFVRKMHTVDPLGTVLLAFDNILRR</sequence>
<dbReference type="InterPro" id="IPR013424">
    <property type="entry name" value="Ice-binding_C"/>
</dbReference>
<dbReference type="OrthoDB" id="2633250at2"/>
<dbReference type="NCBIfam" id="TIGR02595">
    <property type="entry name" value="PEP_CTERM"/>
    <property type="match status" value="1"/>
</dbReference>
<keyword evidence="2" id="KW-0732">Signal</keyword>
<feature type="signal peptide" evidence="2">
    <location>
        <begin position="1"/>
        <end position="24"/>
    </location>
</feature>
<keyword evidence="4" id="KW-1185">Reference proteome</keyword>
<reference evidence="3 4" key="2">
    <citation type="journal article" date="2016" name="ISME J.">
        <title>Characterization of the first cultured representative of Verrucomicrobia subdivision 5 indicates the proposal of a novel phylum.</title>
        <authorList>
            <person name="Spring S."/>
            <person name="Bunk B."/>
            <person name="Sproer C."/>
            <person name="Schumann P."/>
            <person name="Rohde M."/>
            <person name="Tindall B.J."/>
            <person name="Klenk H.P."/>
        </authorList>
    </citation>
    <scope>NUCLEOTIDE SEQUENCE [LARGE SCALE GENOMIC DNA]</scope>
    <source>
        <strain evidence="3 4">L21-Fru-AB</strain>
    </source>
</reference>
<dbReference type="KEGG" id="vbl:L21SP4_02387"/>
<keyword evidence="1" id="KW-1133">Transmembrane helix</keyword>
<proteinExistence type="predicted"/>
<dbReference type="PATRIC" id="fig|1609981.3.peg.2487"/>
<dbReference type="STRING" id="1307763.L21SP4_02387"/>
<keyword evidence="1" id="KW-0472">Membrane</keyword>
<evidence type="ECO:0000313" key="4">
    <source>
        <dbReference type="Proteomes" id="UP000035268"/>
    </source>
</evidence>
<gene>
    <name evidence="3" type="ORF">L21SP4_02387</name>
</gene>
<dbReference type="AlphaFoldDB" id="A0A0G3EJI6"/>
<reference evidence="4" key="1">
    <citation type="submission" date="2015-02" db="EMBL/GenBank/DDBJ databases">
        <title>Description and complete genome sequence of the first cultured representative of the subdivision 5 of the Verrucomicrobia phylum.</title>
        <authorList>
            <person name="Spring S."/>
            <person name="Bunk B."/>
            <person name="Sproer C."/>
            <person name="Klenk H.-P."/>
        </authorList>
    </citation>
    <scope>NUCLEOTIDE SEQUENCE [LARGE SCALE GENOMIC DNA]</scope>
    <source>
        <strain evidence="4">L21-Fru-AB</strain>
    </source>
</reference>
<evidence type="ECO:0000256" key="1">
    <source>
        <dbReference type="SAM" id="Phobius"/>
    </source>
</evidence>
<keyword evidence="1" id="KW-0812">Transmembrane</keyword>
<protein>
    <recommendedName>
        <fullName evidence="5">PEP-CTERM protein-sorting domain-containing protein</fullName>
    </recommendedName>
</protein>
<dbReference type="Proteomes" id="UP000035268">
    <property type="component" value="Chromosome"/>
</dbReference>
<evidence type="ECO:0008006" key="5">
    <source>
        <dbReference type="Google" id="ProtNLM"/>
    </source>
</evidence>
<evidence type="ECO:0000256" key="2">
    <source>
        <dbReference type="SAM" id="SignalP"/>
    </source>
</evidence>
<feature type="chain" id="PRO_5005184261" description="PEP-CTERM protein-sorting domain-containing protein" evidence="2">
    <location>
        <begin position="25"/>
        <end position="419"/>
    </location>
</feature>
<accession>A0A0G3EJI6</accession>
<dbReference type="RefSeq" id="WP_052882819.1">
    <property type="nucleotide sequence ID" value="NZ_CP010904.1"/>
</dbReference>
<name>A0A0G3EJI6_9BACT</name>
<dbReference type="EMBL" id="CP010904">
    <property type="protein sequence ID" value="AKJ65612.1"/>
    <property type="molecule type" value="Genomic_DNA"/>
</dbReference>